<dbReference type="InParanoid" id="A0A804LK20"/>
<evidence type="ECO:0000256" key="2">
    <source>
        <dbReference type="ARBA" id="ARBA00004496"/>
    </source>
</evidence>
<feature type="region of interest" description="Disordered" evidence="11">
    <location>
        <begin position="48"/>
        <end position="85"/>
    </location>
</feature>
<sequence>MERKGGCCLAPRYAATAAAQQAGAAWQMGRIMLKFRPIAPKPAAMAPAPAPAPVTGPAVSAGKGKRKAACGGGGRRGRKPKKAAKVAMVTAAPAATAAAQDVGDCRKHCDKEKSSSSPSSSSSGTSSVDSSPPPRPQQRQLATLPLMPETAADKAVACPAIPETRLHYRRIRPCRSCPKLLVDWAVNLGFHLVQLLPINDTSVHGMRWDSYPYSSLSVFALHPLYLRVQALSDAIPVLRYTFVMLSNLFIEEIQQAKKHLDKKDVDYEAALSTKLSIARKIFNLEKEKVLNSSSFQQFLSENEECFPRIRYSEYYSAFGTLHHDVIRFHYYVQYHLYIQLSEAATYARKKNVILKGDLPIDVDRNSVDTWHRLRHASQSTRSICVGSPAFHAANNQCRVCCPCCPRCASVSTMSEVSRPYPLNLHERRRASAPLPCPTSSGKPNKWQLIPRSSWRQRKLLAPQPANASPRDGVIPGVACPPAHSSVPAVHACAPGPHARSRPTRSRCQTDFLMAP</sequence>
<dbReference type="EC" id="2.4.1.25" evidence="4"/>
<feature type="compositionally biased region" description="Basic residues" evidence="11">
    <location>
        <begin position="75"/>
        <end position="84"/>
    </location>
</feature>
<dbReference type="SUPFAM" id="SSF51445">
    <property type="entry name" value="(Trans)glycosidases"/>
    <property type="match status" value="1"/>
</dbReference>
<dbReference type="PANTHER" id="PTHR32518:SF3">
    <property type="entry name" value="4-ALPHA-GLUCANOTRANSFERASE"/>
    <property type="match status" value="1"/>
</dbReference>
<comment type="catalytic activity">
    <reaction evidence="1">
        <text>Transfers a segment of a (1-&gt;4)-alpha-D-glucan to a new position in an acceptor, which may be glucose or a (1-&gt;4)-alpha-D-glucan.</text>
        <dbReference type="EC" id="2.4.1.25"/>
    </reaction>
</comment>
<evidence type="ECO:0000256" key="5">
    <source>
        <dbReference type="ARBA" id="ARBA00022490"/>
    </source>
</evidence>
<evidence type="ECO:0000313" key="13">
    <source>
        <dbReference type="Proteomes" id="UP000007305"/>
    </source>
</evidence>
<dbReference type="InterPro" id="IPR003385">
    <property type="entry name" value="Glyco_hydro_77"/>
</dbReference>
<evidence type="ECO:0000256" key="10">
    <source>
        <dbReference type="ARBA" id="ARBA00031501"/>
    </source>
</evidence>
<reference evidence="12" key="2">
    <citation type="submission" date="2019-07" db="EMBL/GenBank/DDBJ databases">
        <authorList>
            <person name="Seetharam A."/>
            <person name="Woodhouse M."/>
            <person name="Cannon E."/>
        </authorList>
    </citation>
    <scope>NUCLEOTIDE SEQUENCE [LARGE SCALE GENOMIC DNA]</scope>
    <source>
        <strain evidence="12">cv. B73</strain>
    </source>
</reference>
<comment type="similarity">
    <text evidence="3">Belongs to the disproportionating enzyme family.</text>
</comment>
<dbReference type="Pfam" id="PF02446">
    <property type="entry name" value="Glyco_hydro_77"/>
    <property type="match status" value="2"/>
</dbReference>
<dbReference type="PANTHER" id="PTHR32518">
    <property type="match status" value="1"/>
</dbReference>
<dbReference type="GO" id="GO:0004134">
    <property type="term" value="F:4-alpha-glucanotransferase activity"/>
    <property type="evidence" value="ECO:0000318"/>
    <property type="project" value="GO_Central"/>
</dbReference>
<evidence type="ECO:0000256" key="11">
    <source>
        <dbReference type="SAM" id="MobiDB-lite"/>
    </source>
</evidence>
<comment type="subcellular location">
    <subcellularLocation>
        <location evidence="2">Cytoplasm</location>
    </subcellularLocation>
</comment>
<keyword evidence="8" id="KW-0119">Carbohydrate metabolism</keyword>
<keyword evidence="5" id="KW-0963">Cytoplasm</keyword>
<keyword evidence="7" id="KW-0808">Transferase</keyword>
<feature type="compositionally biased region" description="Basic and acidic residues" evidence="11">
    <location>
        <begin position="103"/>
        <end position="114"/>
    </location>
</feature>
<keyword evidence="13" id="KW-1185">Reference proteome</keyword>
<dbReference type="AlphaFoldDB" id="A0A804LK20"/>
<dbReference type="Proteomes" id="UP000007305">
    <property type="component" value="Chromosome 1"/>
</dbReference>
<evidence type="ECO:0000256" key="3">
    <source>
        <dbReference type="ARBA" id="ARBA00005684"/>
    </source>
</evidence>
<reference evidence="12" key="3">
    <citation type="submission" date="2021-05" db="UniProtKB">
        <authorList>
            <consortium name="EnsemblPlants"/>
        </authorList>
    </citation>
    <scope>IDENTIFICATION</scope>
    <source>
        <strain evidence="12">cv. B73</strain>
    </source>
</reference>
<dbReference type="Gramene" id="Zm00001eb016430_T001">
    <property type="protein sequence ID" value="Zm00001eb016430_P001"/>
    <property type="gene ID" value="Zm00001eb016430"/>
</dbReference>
<dbReference type="GO" id="GO:0005737">
    <property type="term" value="C:cytoplasm"/>
    <property type="evidence" value="ECO:0007669"/>
    <property type="project" value="UniProtKB-SubCell"/>
</dbReference>
<feature type="region of interest" description="Disordered" evidence="11">
    <location>
        <begin position="100"/>
        <end position="139"/>
    </location>
</feature>
<proteinExistence type="inferred from homology"/>
<evidence type="ECO:0000256" key="9">
    <source>
        <dbReference type="ARBA" id="ARBA00031423"/>
    </source>
</evidence>
<dbReference type="Gene3D" id="3.20.20.80">
    <property type="entry name" value="Glycosidases"/>
    <property type="match status" value="2"/>
</dbReference>
<keyword evidence="6" id="KW-0328">Glycosyltransferase</keyword>
<evidence type="ECO:0000256" key="1">
    <source>
        <dbReference type="ARBA" id="ARBA00000439"/>
    </source>
</evidence>
<name>A0A804LK20_MAIZE</name>
<evidence type="ECO:0000256" key="8">
    <source>
        <dbReference type="ARBA" id="ARBA00023277"/>
    </source>
</evidence>
<dbReference type="GO" id="GO:0000025">
    <property type="term" value="P:maltose catabolic process"/>
    <property type="evidence" value="ECO:0000318"/>
    <property type="project" value="GO_Central"/>
</dbReference>
<evidence type="ECO:0000256" key="7">
    <source>
        <dbReference type="ARBA" id="ARBA00022679"/>
    </source>
</evidence>
<protein>
    <recommendedName>
        <fullName evidence="4">4-alpha-glucanotransferase</fullName>
        <ecNumber evidence="4">2.4.1.25</ecNumber>
    </recommendedName>
    <alternativeName>
        <fullName evidence="9">Amylomaltase</fullName>
    </alternativeName>
    <alternativeName>
        <fullName evidence="10">Disproportionating enzyme</fullName>
    </alternativeName>
</protein>
<evidence type="ECO:0000313" key="12">
    <source>
        <dbReference type="EnsemblPlants" id="Zm00001eb016430_P001"/>
    </source>
</evidence>
<dbReference type="EnsemblPlants" id="Zm00001eb016430_T001">
    <property type="protein sequence ID" value="Zm00001eb016430_P001"/>
    <property type="gene ID" value="Zm00001eb016430"/>
</dbReference>
<accession>A0A804LK20</accession>
<evidence type="ECO:0000256" key="4">
    <source>
        <dbReference type="ARBA" id="ARBA00012560"/>
    </source>
</evidence>
<feature type="compositionally biased region" description="Low complexity" evidence="11">
    <location>
        <begin position="115"/>
        <end position="130"/>
    </location>
</feature>
<organism evidence="12 13">
    <name type="scientific">Zea mays</name>
    <name type="common">Maize</name>
    <dbReference type="NCBI Taxonomy" id="4577"/>
    <lineage>
        <taxon>Eukaryota</taxon>
        <taxon>Viridiplantae</taxon>
        <taxon>Streptophyta</taxon>
        <taxon>Embryophyta</taxon>
        <taxon>Tracheophyta</taxon>
        <taxon>Spermatophyta</taxon>
        <taxon>Magnoliopsida</taxon>
        <taxon>Liliopsida</taxon>
        <taxon>Poales</taxon>
        <taxon>Poaceae</taxon>
        <taxon>PACMAD clade</taxon>
        <taxon>Panicoideae</taxon>
        <taxon>Andropogonodae</taxon>
        <taxon>Andropogoneae</taxon>
        <taxon>Tripsacinae</taxon>
        <taxon>Zea</taxon>
    </lineage>
</organism>
<dbReference type="InterPro" id="IPR017853">
    <property type="entry name" value="GH"/>
</dbReference>
<reference evidence="13" key="1">
    <citation type="submission" date="2015-12" db="EMBL/GenBank/DDBJ databases">
        <title>Update maize B73 reference genome by single molecule sequencing technologies.</title>
        <authorList>
            <consortium name="Maize Genome Sequencing Project"/>
            <person name="Ware D."/>
        </authorList>
    </citation>
    <scope>NUCLEOTIDE SEQUENCE [LARGE SCALE GENOMIC DNA]</scope>
    <source>
        <strain evidence="13">cv. B73</strain>
    </source>
</reference>
<evidence type="ECO:0000256" key="6">
    <source>
        <dbReference type="ARBA" id="ARBA00022676"/>
    </source>
</evidence>